<dbReference type="GO" id="GO:0016579">
    <property type="term" value="P:protein deubiquitination"/>
    <property type="evidence" value="ECO:0007669"/>
    <property type="project" value="InterPro"/>
</dbReference>
<sequence length="278" mass="32215">MLQSVVLSSHKRFQITEQGDPIAFLSWILNTLHLALKTGGKAKKGKGAEGSTAPIVDDSLSIIYETFRGKMKTYSRKMIPMDKTIDERLQLMLNEEYREVCEEIPFLYLTIDLPPQPLFRDELTDNIIPQVPLFTILSKFNGVQEKEYKTYKDSSMKRFELTVLPKYLILYIKRFTRNTFFTEKNPTIVNFPLRNVDLSELLSPEHRTANHCVYDLIANVVHEGDPEAGKGTYRCHVLHRGTGKWFELQDLHVSEILPQMITLSESYIQIWEQKEAID</sequence>
<gene>
    <name evidence="4" type="ORF">ONB1V03_LOCUS14464</name>
</gene>
<reference evidence="4" key="1">
    <citation type="submission" date="2020-11" db="EMBL/GenBank/DDBJ databases">
        <authorList>
            <person name="Tran Van P."/>
        </authorList>
    </citation>
    <scope>NUCLEOTIDE SEQUENCE</scope>
</reference>
<comment type="catalytic activity">
    <reaction evidence="1">
        <text>Thiol-dependent hydrolysis of ester, thioester, amide, peptide and isopeptide bonds formed by the C-terminal Gly of ubiquitin (a 76-residue protein attached to proteins as an intracellular targeting signal).</text>
        <dbReference type="EC" id="3.4.19.12"/>
    </reaction>
</comment>
<evidence type="ECO:0000313" key="4">
    <source>
        <dbReference type="EMBL" id="CAD7657839.1"/>
    </source>
</evidence>
<dbReference type="PANTHER" id="PTHR21646">
    <property type="entry name" value="UBIQUITIN CARBOXYL-TERMINAL HYDROLASE"/>
    <property type="match status" value="1"/>
</dbReference>
<organism evidence="4">
    <name type="scientific">Oppiella nova</name>
    <dbReference type="NCBI Taxonomy" id="334625"/>
    <lineage>
        <taxon>Eukaryota</taxon>
        <taxon>Metazoa</taxon>
        <taxon>Ecdysozoa</taxon>
        <taxon>Arthropoda</taxon>
        <taxon>Chelicerata</taxon>
        <taxon>Arachnida</taxon>
        <taxon>Acari</taxon>
        <taxon>Acariformes</taxon>
        <taxon>Sarcoptiformes</taxon>
        <taxon>Oribatida</taxon>
        <taxon>Brachypylina</taxon>
        <taxon>Oppioidea</taxon>
        <taxon>Oppiidae</taxon>
        <taxon>Oppiella</taxon>
    </lineage>
</organism>
<dbReference type="OrthoDB" id="10263353at2759"/>
<dbReference type="Gene3D" id="3.90.70.10">
    <property type="entry name" value="Cysteine proteinases"/>
    <property type="match status" value="1"/>
</dbReference>
<dbReference type="InterPro" id="IPR038765">
    <property type="entry name" value="Papain-like_cys_pep_sf"/>
</dbReference>
<evidence type="ECO:0000256" key="1">
    <source>
        <dbReference type="ARBA" id="ARBA00000707"/>
    </source>
</evidence>
<dbReference type="PROSITE" id="PS50235">
    <property type="entry name" value="USP_3"/>
    <property type="match status" value="1"/>
</dbReference>
<protein>
    <recommendedName>
        <fullName evidence="2">ubiquitinyl hydrolase 1</fullName>
        <ecNumber evidence="2">3.4.19.12</ecNumber>
    </recommendedName>
</protein>
<evidence type="ECO:0000256" key="2">
    <source>
        <dbReference type="ARBA" id="ARBA00012759"/>
    </source>
</evidence>
<dbReference type="InterPro" id="IPR028889">
    <property type="entry name" value="USP"/>
</dbReference>
<dbReference type="EC" id="3.4.19.12" evidence="2"/>
<proteinExistence type="predicted"/>
<dbReference type="Proteomes" id="UP000728032">
    <property type="component" value="Unassembled WGS sequence"/>
</dbReference>
<feature type="domain" description="USP" evidence="3">
    <location>
        <begin position="1"/>
        <end position="274"/>
    </location>
</feature>
<dbReference type="AlphaFoldDB" id="A0A7R9QUP2"/>
<dbReference type="EMBL" id="OC928604">
    <property type="protein sequence ID" value="CAD7657839.1"/>
    <property type="molecule type" value="Genomic_DNA"/>
</dbReference>
<dbReference type="EMBL" id="CAJPVJ010013779">
    <property type="protein sequence ID" value="CAG2175025.1"/>
    <property type="molecule type" value="Genomic_DNA"/>
</dbReference>
<name>A0A7R9QUP2_9ACAR</name>
<accession>A0A7R9QUP2</accession>
<dbReference type="SUPFAM" id="SSF54001">
    <property type="entry name" value="Cysteine proteinases"/>
    <property type="match status" value="1"/>
</dbReference>
<dbReference type="GO" id="GO:0004843">
    <property type="term" value="F:cysteine-type deubiquitinase activity"/>
    <property type="evidence" value="ECO:0007669"/>
    <property type="project" value="UniProtKB-EC"/>
</dbReference>
<dbReference type="PANTHER" id="PTHR21646:SF16">
    <property type="entry name" value="U4_U6.U5 TRI-SNRNP-ASSOCIATED PROTEIN 2"/>
    <property type="match status" value="1"/>
</dbReference>
<evidence type="ECO:0000313" key="5">
    <source>
        <dbReference type="Proteomes" id="UP000728032"/>
    </source>
</evidence>
<dbReference type="InterPro" id="IPR001394">
    <property type="entry name" value="Peptidase_C19_UCH"/>
</dbReference>
<keyword evidence="5" id="KW-1185">Reference proteome</keyword>
<dbReference type="InterPro" id="IPR050185">
    <property type="entry name" value="Ub_carboxyl-term_hydrolase"/>
</dbReference>
<dbReference type="Pfam" id="PF00443">
    <property type="entry name" value="UCH"/>
    <property type="match status" value="1"/>
</dbReference>
<evidence type="ECO:0000259" key="3">
    <source>
        <dbReference type="PROSITE" id="PS50235"/>
    </source>
</evidence>